<reference evidence="4 5" key="1">
    <citation type="submission" date="2017-10" db="EMBL/GenBank/DDBJ databases">
        <title>A new Pekin duck reference genome.</title>
        <authorList>
            <person name="Hou Z.-C."/>
            <person name="Zhou Z.-K."/>
            <person name="Zhu F."/>
            <person name="Hou S.-S."/>
        </authorList>
    </citation>
    <scope>NUCLEOTIDE SEQUENCE [LARGE SCALE GENOMIC DNA]</scope>
</reference>
<keyword evidence="5" id="KW-1185">Reference proteome</keyword>
<sequence>NPEEEPVPCGYDQSLDCFRHLLLIRSWCPDRTIARKYFVDTMGEKYAEGVILDLEKTWEESDPRTPLICFLSMGSDPTDLIIALGKRLKVETRYVSMGQGQEVHARKLLHQTMAHGGWALLQNCHLGLDFLDELMDTVTETETVHEGFRLWMTTEIHKQFPITLLQMCIKFTNEPPQGLRAGLKRTYNVTDMVQWKPMLYAVAFLHSTIQERRKFGSLGWNIPYEFNQADFNATVQFIQNHLDGVDAKKYSKYTCEIQYGGRVTDDYDKRLMNTFVKVWFSENTFSQEFCFYKGYSIPKCTMVDQYLQYIQSLPAYDTPEVFGLHPNADITYQSKLSKDVLDIILCIQPKDRSGGGGETREAVVARLADDMLEKLPDDYVPFERVISLVRSTLTDLKLAIDGTIVMSENLRDASWASSTLGFWFTELLERNHQFYSWIFERRPNCFWMTGFFNPQGFLTAMRQVNSIQRWALDSVVLCNEVTKWMKDDITSPPMEGVYVYGLYLEGASWDRRNMRLTESKPKVLFEMMPVIRIYSFAAIRTSKDPRLYSCPVYKKTVRTDMNYIAAMDLRTLQPPEHWVLRGVALLCDVK</sequence>
<dbReference type="Ensembl" id="ENSAPLT00000048059.1">
    <property type="protein sequence ID" value="ENSAPLP00000019966.1"/>
    <property type="gene ID" value="ENSAPLG00000026164.1"/>
</dbReference>
<dbReference type="InterPro" id="IPR041658">
    <property type="entry name" value="AAA_lid_11"/>
</dbReference>
<dbReference type="Gene3D" id="3.40.50.300">
    <property type="entry name" value="P-loop containing nucleotide triphosphate hydrolases"/>
    <property type="match status" value="1"/>
</dbReference>
<evidence type="ECO:0000259" key="3">
    <source>
        <dbReference type="Pfam" id="PF18199"/>
    </source>
</evidence>
<dbReference type="GO" id="GO:0007018">
    <property type="term" value="P:microtubule-based movement"/>
    <property type="evidence" value="ECO:0007669"/>
    <property type="project" value="InterPro"/>
</dbReference>
<reference evidence="4" key="3">
    <citation type="submission" date="2025-09" db="UniProtKB">
        <authorList>
            <consortium name="Ensembl"/>
        </authorList>
    </citation>
    <scope>IDENTIFICATION</scope>
</reference>
<dbReference type="FunFam" id="3.10.490.20:FF:000003">
    <property type="entry name" value="Dynein heavy chain 5, axonemal"/>
    <property type="match status" value="1"/>
</dbReference>
<dbReference type="Proteomes" id="UP000016666">
    <property type="component" value="Chromosome 2"/>
</dbReference>
<name>A0A493T2A8_ANAPP</name>
<evidence type="ECO:0000259" key="1">
    <source>
        <dbReference type="Pfam" id="PF03028"/>
    </source>
</evidence>
<accession>A0A493T2A8</accession>
<dbReference type="PANTHER" id="PTHR46961">
    <property type="entry name" value="DYNEIN HEAVY CHAIN 1, AXONEMAL-LIKE PROTEIN"/>
    <property type="match status" value="1"/>
</dbReference>
<dbReference type="Gene3D" id="1.10.8.720">
    <property type="entry name" value="Region D6 of dynein motor"/>
    <property type="match status" value="1"/>
</dbReference>
<dbReference type="InterPro" id="IPR026983">
    <property type="entry name" value="DHC"/>
</dbReference>
<dbReference type="GO" id="GO:0051959">
    <property type="term" value="F:dynein light intermediate chain binding"/>
    <property type="evidence" value="ECO:0007669"/>
    <property type="project" value="InterPro"/>
</dbReference>
<reference evidence="4" key="2">
    <citation type="submission" date="2025-08" db="UniProtKB">
        <authorList>
            <consortium name="Ensembl"/>
        </authorList>
    </citation>
    <scope>IDENTIFICATION</scope>
</reference>
<dbReference type="Gene3D" id="1.20.1270.280">
    <property type="match status" value="1"/>
</dbReference>
<dbReference type="Pfam" id="PF18199">
    <property type="entry name" value="Dynein_C"/>
    <property type="match status" value="1"/>
</dbReference>
<dbReference type="InterPro" id="IPR042219">
    <property type="entry name" value="AAA_lid_11_sf"/>
</dbReference>
<dbReference type="OMA" id="LENICFF"/>
<dbReference type="Gene3D" id="3.10.490.20">
    <property type="match status" value="1"/>
</dbReference>
<proteinExistence type="predicted"/>
<evidence type="ECO:0000313" key="4">
    <source>
        <dbReference type="Ensembl" id="ENSAPLP00000019966.1"/>
    </source>
</evidence>
<dbReference type="AlphaFoldDB" id="A0A493T2A8"/>
<feature type="domain" description="Dynein heavy chain C-terminal" evidence="3">
    <location>
        <begin position="337"/>
        <end position="587"/>
    </location>
</feature>
<dbReference type="InterPro" id="IPR027417">
    <property type="entry name" value="P-loop_NTPase"/>
</dbReference>
<dbReference type="PANTHER" id="PTHR46961:SF18">
    <property type="entry name" value="DYNEIN AXONEMAL HEAVY CHAIN 5"/>
    <property type="match status" value="1"/>
</dbReference>
<evidence type="ECO:0000259" key="2">
    <source>
        <dbReference type="Pfam" id="PF18198"/>
    </source>
</evidence>
<dbReference type="Pfam" id="PF03028">
    <property type="entry name" value="Dynein_heavy"/>
    <property type="match status" value="1"/>
</dbReference>
<dbReference type="STRING" id="8840.ENSAPLP00000019966"/>
<dbReference type="Pfam" id="PF18198">
    <property type="entry name" value="AAA_lid_11"/>
    <property type="match status" value="1"/>
</dbReference>
<organism evidence="4 5">
    <name type="scientific">Anas platyrhynchos platyrhynchos</name>
    <name type="common">Northern mallard</name>
    <dbReference type="NCBI Taxonomy" id="8840"/>
    <lineage>
        <taxon>Eukaryota</taxon>
        <taxon>Metazoa</taxon>
        <taxon>Chordata</taxon>
        <taxon>Craniata</taxon>
        <taxon>Vertebrata</taxon>
        <taxon>Euteleostomi</taxon>
        <taxon>Archelosauria</taxon>
        <taxon>Archosauria</taxon>
        <taxon>Dinosauria</taxon>
        <taxon>Saurischia</taxon>
        <taxon>Theropoda</taxon>
        <taxon>Coelurosauria</taxon>
        <taxon>Aves</taxon>
        <taxon>Neognathae</taxon>
        <taxon>Galloanserae</taxon>
        <taxon>Anseriformes</taxon>
        <taxon>Anatidae</taxon>
        <taxon>Anatinae</taxon>
        <taxon>Anas</taxon>
    </lineage>
</organism>
<evidence type="ECO:0000313" key="5">
    <source>
        <dbReference type="Proteomes" id="UP000016666"/>
    </source>
</evidence>
<feature type="domain" description="Dynein heavy chain region D6 P-loop" evidence="1">
    <location>
        <begin position="63"/>
        <end position="172"/>
    </location>
</feature>
<dbReference type="GO" id="GO:0030286">
    <property type="term" value="C:dynein complex"/>
    <property type="evidence" value="ECO:0007669"/>
    <property type="project" value="InterPro"/>
</dbReference>
<dbReference type="FunFam" id="1.10.8.720:FF:000004">
    <property type="entry name" value="Dynein heavy chain 5, axonemal"/>
    <property type="match status" value="1"/>
</dbReference>
<dbReference type="GeneTree" id="ENSGT00940000155533"/>
<dbReference type="GO" id="GO:0045505">
    <property type="term" value="F:dynein intermediate chain binding"/>
    <property type="evidence" value="ECO:0007669"/>
    <property type="project" value="InterPro"/>
</dbReference>
<feature type="domain" description="Dynein heavy chain AAA lid" evidence="2">
    <location>
        <begin position="195"/>
        <end position="328"/>
    </location>
</feature>
<dbReference type="InterPro" id="IPR041228">
    <property type="entry name" value="Dynein_C"/>
</dbReference>
<dbReference type="GO" id="GO:0008569">
    <property type="term" value="F:minus-end-directed microtubule motor activity"/>
    <property type="evidence" value="ECO:0007669"/>
    <property type="project" value="InterPro"/>
</dbReference>
<dbReference type="FunFam" id="3.40.50.300:FF:000320">
    <property type="entry name" value="Dynein, axonemal, heavy chain 5"/>
    <property type="match status" value="1"/>
</dbReference>
<protein>
    <recommendedName>
        <fullName evidence="6">Dynein axonemal heavy chain 5</fullName>
    </recommendedName>
</protein>
<dbReference type="InterPro" id="IPR043160">
    <property type="entry name" value="Dynein_C_barrel"/>
</dbReference>
<evidence type="ECO:0008006" key="6">
    <source>
        <dbReference type="Google" id="ProtNLM"/>
    </source>
</evidence>
<dbReference type="InterPro" id="IPR004273">
    <property type="entry name" value="Dynein_heavy_D6_P-loop"/>
</dbReference>